<dbReference type="AlphaFoldDB" id="A0AAD7VDW9"/>
<dbReference type="EMBL" id="JARAOO010000004">
    <property type="protein sequence ID" value="KAJ7972246.1"/>
    <property type="molecule type" value="Genomic_DNA"/>
</dbReference>
<feature type="transmembrane region" description="Helical" evidence="1">
    <location>
        <begin position="6"/>
        <end position="22"/>
    </location>
</feature>
<reference evidence="2" key="1">
    <citation type="journal article" date="2023" name="Science">
        <title>Elucidation of the pathway for biosynthesis of saponin adjuvants from the soapbark tree.</title>
        <authorList>
            <person name="Reed J."/>
            <person name="Orme A."/>
            <person name="El-Demerdash A."/>
            <person name="Owen C."/>
            <person name="Martin L.B.B."/>
            <person name="Misra R.C."/>
            <person name="Kikuchi S."/>
            <person name="Rejzek M."/>
            <person name="Martin A.C."/>
            <person name="Harkess A."/>
            <person name="Leebens-Mack J."/>
            <person name="Louveau T."/>
            <person name="Stephenson M.J."/>
            <person name="Osbourn A."/>
        </authorList>
    </citation>
    <scope>NUCLEOTIDE SEQUENCE</scope>
    <source>
        <strain evidence="2">S10</strain>
    </source>
</reference>
<name>A0AAD7VDW9_QUISA</name>
<dbReference type="PANTHER" id="PTHR33659:SF7">
    <property type="entry name" value="PROTEIN, PUTATIVE-RELATED"/>
    <property type="match status" value="1"/>
</dbReference>
<dbReference type="PANTHER" id="PTHR33659">
    <property type="entry name" value="PROTEIN, PUTATIVE-RELATED-RELATED"/>
    <property type="match status" value="1"/>
</dbReference>
<comment type="caution">
    <text evidence="2">The sequence shown here is derived from an EMBL/GenBank/DDBJ whole genome shotgun (WGS) entry which is preliminary data.</text>
</comment>
<proteinExistence type="predicted"/>
<organism evidence="2 3">
    <name type="scientific">Quillaja saponaria</name>
    <name type="common">Soap bark tree</name>
    <dbReference type="NCBI Taxonomy" id="32244"/>
    <lineage>
        <taxon>Eukaryota</taxon>
        <taxon>Viridiplantae</taxon>
        <taxon>Streptophyta</taxon>
        <taxon>Embryophyta</taxon>
        <taxon>Tracheophyta</taxon>
        <taxon>Spermatophyta</taxon>
        <taxon>Magnoliopsida</taxon>
        <taxon>eudicotyledons</taxon>
        <taxon>Gunneridae</taxon>
        <taxon>Pentapetalae</taxon>
        <taxon>rosids</taxon>
        <taxon>fabids</taxon>
        <taxon>Fabales</taxon>
        <taxon>Quillajaceae</taxon>
        <taxon>Quillaja</taxon>
    </lineage>
</organism>
<keyword evidence="1" id="KW-0472">Membrane</keyword>
<keyword evidence="3" id="KW-1185">Reference proteome</keyword>
<accession>A0AAD7VDW9</accession>
<dbReference type="KEGG" id="qsa:O6P43_010166"/>
<evidence type="ECO:0000256" key="1">
    <source>
        <dbReference type="SAM" id="Phobius"/>
    </source>
</evidence>
<keyword evidence="1" id="KW-1133">Transmembrane helix</keyword>
<protein>
    <submittedName>
        <fullName evidence="2">Transmembrane protein</fullName>
    </submittedName>
</protein>
<feature type="transmembrane region" description="Helical" evidence="1">
    <location>
        <begin position="43"/>
        <end position="66"/>
    </location>
</feature>
<evidence type="ECO:0000313" key="3">
    <source>
        <dbReference type="Proteomes" id="UP001163823"/>
    </source>
</evidence>
<dbReference type="Proteomes" id="UP001163823">
    <property type="component" value="Chromosome 4"/>
</dbReference>
<sequence>MALFEAAHVLMVTMVVSLFYVTQIVAQKLEIAPTAALQTGAGFALPVTGAALFCSSVLVSLLAFVLQ</sequence>
<keyword evidence="1 2" id="KW-0812">Transmembrane</keyword>
<evidence type="ECO:0000313" key="2">
    <source>
        <dbReference type="EMBL" id="KAJ7972246.1"/>
    </source>
</evidence>
<gene>
    <name evidence="2" type="ORF">O6P43_010166</name>
</gene>